<dbReference type="InterPro" id="IPR011020">
    <property type="entry name" value="HTTM-like"/>
</dbReference>
<dbReference type="AlphaFoldDB" id="A0A2S9XFP3"/>
<dbReference type="SMART" id="SM00752">
    <property type="entry name" value="HTTM"/>
    <property type="match status" value="1"/>
</dbReference>
<evidence type="ECO:0000256" key="7">
    <source>
        <dbReference type="SAM" id="Phobius"/>
    </source>
</evidence>
<keyword evidence="3 7" id="KW-1133">Transmembrane helix</keyword>
<feature type="transmembrane region" description="Helical" evidence="7">
    <location>
        <begin position="52"/>
        <end position="70"/>
    </location>
</feature>
<comment type="subcellular location">
    <subcellularLocation>
        <location evidence="1">Endomembrane system</location>
        <topology evidence="1">Multi-pass membrane protein</topology>
    </subcellularLocation>
</comment>
<evidence type="ECO:0000256" key="1">
    <source>
        <dbReference type="ARBA" id="ARBA00004127"/>
    </source>
</evidence>
<evidence type="ECO:0000256" key="5">
    <source>
        <dbReference type="ARBA" id="ARBA00023157"/>
    </source>
</evidence>
<dbReference type="GO" id="GO:0008488">
    <property type="term" value="F:gamma-glutamyl carboxylase activity"/>
    <property type="evidence" value="ECO:0007669"/>
    <property type="project" value="InterPro"/>
</dbReference>
<keyword evidence="5" id="KW-1015">Disulfide bond</keyword>
<comment type="caution">
    <text evidence="9">The sequence shown here is derived from an EMBL/GenBank/DDBJ whole genome shotgun (WGS) entry which is preliminary data.</text>
</comment>
<accession>A0A2S9XFP3</accession>
<dbReference type="InterPro" id="IPR053934">
    <property type="entry name" value="HTTM_dom"/>
</dbReference>
<dbReference type="InterPro" id="IPR007782">
    <property type="entry name" value="VKG_COase"/>
</dbReference>
<feature type="transmembrane region" description="Helical" evidence="7">
    <location>
        <begin position="237"/>
        <end position="264"/>
    </location>
</feature>
<evidence type="ECO:0000313" key="10">
    <source>
        <dbReference type="Proteomes" id="UP000238823"/>
    </source>
</evidence>
<reference evidence="9 10" key="1">
    <citation type="submission" date="2018-03" db="EMBL/GenBank/DDBJ databases">
        <title>Draft Genome Sequences of the Obligatory Marine Myxobacteria Enhygromyxa salina SWB007.</title>
        <authorList>
            <person name="Poehlein A."/>
            <person name="Moghaddam J.A."/>
            <person name="Harms H."/>
            <person name="Alanjari M."/>
            <person name="Koenig G.M."/>
            <person name="Daniel R."/>
            <person name="Schaeberle T.F."/>
        </authorList>
    </citation>
    <scope>NUCLEOTIDE SEQUENCE [LARGE SCALE GENOMIC DNA]</scope>
    <source>
        <strain evidence="9 10">SWB007</strain>
    </source>
</reference>
<evidence type="ECO:0000256" key="3">
    <source>
        <dbReference type="ARBA" id="ARBA00022989"/>
    </source>
</evidence>
<dbReference type="Pfam" id="PF05090">
    <property type="entry name" value="HTTM"/>
    <property type="match status" value="1"/>
</dbReference>
<proteinExistence type="predicted"/>
<dbReference type="OrthoDB" id="8062649at2"/>
<gene>
    <name evidence="9" type="ORF">ENSA7_81990</name>
</gene>
<keyword evidence="2 7" id="KW-0812">Transmembrane</keyword>
<feature type="domain" description="HTTM-like" evidence="8">
    <location>
        <begin position="16"/>
        <end position="268"/>
    </location>
</feature>
<feature type="transmembrane region" description="Helical" evidence="7">
    <location>
        <begin position="76"/>
        <end position="94"/>
    </location>
</feature>
<dbReference type="PANTHER" id="PTHR12639">
    <property type="entry name" value="VITAMIN K-DEPENDENT GAMMA-CARBOXYLASE"/>
    <property type="match status" value="1"/>
</dbReference>
<dbReference type="EMBL" id="PVNL01000171">
    <property type="protein sequence ID" value="PRP91688.1"/>
    <property type="molecule type" value="Genomic_DNA"/>
</dbReference>
<evidence type="ECO:0000256" key="6">
    <source>
        <dbReference type="ARBA" id="ARBA00023239"/>
    </source>
</evidence>
<dbReference type="GO" id="GO:0012505">
    <property type="term" value="C:endomembrane system"/>
    <property type="evidence" value="ECO:0007669"/>
    <property type="project" value="UniProtKB-SubCell"/>
</dbReference>
<evidence type="ECO:0000256" key="4">
    <source>
        <dbReference type="ARBA" id="ARBA00023136"/>
    </source>
</evidence>
<evidence type="ECO:0000256" key="2">
    <source>
        <dbReference type="ARBA" id="ARBA00022692"/>
    </source>
</evidence>
<feature type="transmembrane region" description="Helical" evidence="7">
    <location>
        <begin position="200"/>
        <end position="225"/>
    </location>
</feature>
<organism evidence="9 10">
    <name type="scientific">Enhygromyxa salina</name>
    <dbReference type="NCBI Taxonomy" id="215803"/>
    <lineage>
        <taxon>Bacteria</taxon>
        <taxon>Pseudomonadati</taxon>
        <taxon>Myxococcota</taxon>
        <taxon>Polyangia</taxon>
        <taxon>Nannocystales</taxon>
        <taxon>Nannocystaceae</taxon>
        <taxon>Enhygromyxa</taxon>
    </lineage>
</organism>
<evidence type="ECO:0000259" key="8">
    <source>
        <dbReference type="SMART" id="SM00752"/>
    </source>
</evidence>
<dbReference type="Proteomes" id="UP000238823">
    <property type="component" value="Unassembled WGS sequence"/>
</dbReference>
<sequence>MKPGAWLLSKLENFASAEISTRPLGIIRIFAMLVVIHECSSLLVSHRVIDQLPCLILCWVVLLSMGFALVGYKTRWALGLMAVSFGIVHVYYGVHARNFDLGKPVQMFQIIVLLWLTPSERSLSIDRYLALRREARGGEPAPPERMPWWQLELYLLEICSIYFWASENKTDPEWLQGARMERYYIEWYGTSDAFVYAPRLVHWGAVFMAYATTALEFTLTFGLLIRRIRHWVWAGGIMLHLGIMLMFSVPFFTSMMFTVLIAALPPQWIHDLIEDMCE</sequence>
<dbReference type="RefSeq" id="WP_106094941.1">
    <property type="nucleotide sequence ID" value="NZ_PVNL01000171.1"/>
</dbReference>
<dbReference type="GO" id="GO:0019842">
    <property type="term" value="F:vitamin binding"/>
    <property type="evidence" value="ECO:0007669"/>
    <property type="project" value="TreeGrafter"/>
</dbReference>
<keyword evidence="4 7" id="KW-0472">Membrane</keyword>
<keyword evidence="6" id="KW-0456">Lyase</keyword>
<protein>
    <submittedName>
        <fullName evidence="9">Vitamin K-dependent gamma-carboxylase</fullName>
    </submittedName>
</protein>
<evidence type="ECO:0000313" key="9">
    <source>
        <dbReference type="EMBL" id="PRP91688.1"/>
    </source>
</evidence>
<name>A0A2S9XFP3_9BACT</name>
<dbReference type="PANTHER" id="PTHR12639:SF7">
    <property type="entry name" value="HTTM DOMAIN-CONTAINING PROTEIN"/>
    <property type="match status" value="1"/>
</dbReference>